<keyword evidence="5" id="KW-1185">Reference proteome</keyword>
<dbReference type="EMBL" id="JAJFAZ020000007">
    <property type="protein sequence ID" value="KAI5318526.1"/>
    <property type="molecule type" value="Genomic_DNA"/>
</dbReference>
<dbReference type="Pfam" id="PF25043">
    <property type="entry name" value="DUF7788"/>
    <property type="match status" value="1"/>
</dbReference>
<evidence type="ECO:0000313" key="3">
    <source>
        <dbReference type="EMBL" id="VVA32356.1"/>
    </source>
</evidence>
<reference evidence="2 5" key="3">
    <citation type="journal article" date="2022" name="G3 (Bethesda)">
        <title>Whole-genome sequence and methylome profiling of the almond [Prunus dulcis (Mill.) D.A. Webb] cultivar 'Nonpareil'.</title>
        <authorList>
            <person name="D'Amico-Willman K.M."/>
            <person name="Ouma W.Z."/>
            <person name="Meulia T."/>
            <person name="Sideli G.M."/>
            <person name="Gradziel T.M."/>
            <person name="Fresnedo-Ramirez J."/>
        </authorList>
    </citation>
    <scope>NUCLEOTIDE SEQUENCE [LARGE SCALE GENOMIC DNA]</scope>
    <source>
        <strain evidence="2">Clone GOH B32 T37-40</strain>
    </source>
</reference>
<evidence type="ECO:0000259" key="1">
    <source>
        <dbReference type="Pfam" id="PF25043"/>
    </source>
</evidence>
<dbReference type="Proteomes" id="UP001054821">
    <property type="component" value="Chromosome 7"/>
</dbReference>
<feature type="domain" description="DUF7788" evidence="1">
    <location>
        <begin position="11"/>
        <end position="102"/>
    </location>
</feature>
<reference evidence="4" key="2">
    <citation type="journal article" date="2020" name="Plant J.">
        <title>Transposons played a major role in the diversification between the closely related almond and peach genomes: results from the almond genome sequence.</title>
        <authorList>
            <person name="Alioto T."/>
            <person name="Alexiou K.G."/>
            <person name="Bardil A."/>
            <person name="Barteri F."/>
            <person name="Castanera R."/>
            <person name="Cruz F."/>
            <person name="Dhingra A."/>
            <person name="Duval H."/>
            <person name="Fernandez I Marti A."/>
            <person name="Frias L."/>
            <person name="Galan B."/>
            <person name="Garcia J.L."/>
            <person name="Howad W."/>
            <person name="Gomez-Garrido J."/>
            <person name="Gut M."/>
            <person name="Julca I."/>
            <person name="Morata J."/>
            <person name="Puigdomenech P."/>
            <person name="Ribeca P."/>
            <person name="Rubio Cabetas M.J."/>
            <person name="Vlasova A."/>
            <person name="Wirthensohn M."/>
            <person name="Garcia-Mas J."/>
            <person name="Gabaldon T."/>
            <person name="Casacuberta J.M."/>
            <person name="Arus P."/>
        </authorList>
    </citation>
    <scope>NUCLEOTIDE SEQUENCE [LARGE SCALE GENOMIC DNA]</scope>
    <source>
        <strain evidence="4">cv. Texas</strain>
    </source>
</reference>
<dbReference type="PANTHER" id="PTHR31373:SF17">
    <property type="entry name" value="OS06G0652100 PROTEIN"/>
    <property type="match status" value="1"/>
</dbReference>
<name>A0A5E4FXV4_PRUDU</name>
<dbReference type="Gramene" id="VVA32356">
    <property type="protein sequence ID" value="VVA32356"/>
    <property type="gene ID" value="Prudul26B020029"/>
</dbReference>
<dbReference type="InParanoid" id="A0A5E4FXV4"/>
<protein>
    <submittedName>
        <fullName evidence="3">PREDICTED: PHAVU_002G119600g</fullName>
    </submittedName>
</protein>
<dbReference type="InterPro" id="IPR056690">
    <property type="entry name" value="DUF7788"/>
</dbReference>
<dbReference type="Proteomes" id="UP000327085">
    <property type="component" value="Chromosome 7"/>
</dbReference>
<evidence type="ECO:0000313" key="5">
    <source>
        <dbReference type="Proteomes" id="UP001054821"/>
    </source>
</evidence>
<dbReference type="EMBL" id="CABIKO010000245">
    <property type="protein sequence ID" value="VVA32356.1"/>
    <property type="molecule type" value="Genomic_DNA"/>
</dbReference>
<evidence type="ECO:0000313" key="4">
    <source>
        <dbReference type="Proteomes" id="UP000327085"/>
    </source>
</evidence>
<sequence>MIKYTGGGKCQLDLIEGHDLMSKFEFMRYQVQLNEECRIFEVFDLILEVAVNEYLKAEQMIKKVIMFTNFLERPDSRIWGIQYDALRSNFEEIRSKFRDKGLHHLMEAAITQDYQTLEVVD</sequence>
<dbReference type="InterPro" id="IPR011205">
    <property type="entry name" value="UCP015417_vWA"/>
</dbReference>
<dbReference type="AlphaFoldDB" id="A0A5E4FXV4"/>
<proteinExistence type="predicted"/>
<reference evidence="3" key="1">
    <citation type="submission" date="2019-07" db="EMBL/GenBank/DDBJ databases">
        <authorList>
            <person name="Alioto T."/>
            <person name="Alioto T."/>
            <person name="Gomez Garrido J."/>
        </authorList>
    </citation>
    <scope>NUCLEOTIDE SEQUENCE</scope>
</reference>
<gene>
    <name evidence="3" type="ORF">ALMOND_2B020029</name>
    <name evidence="2" type="ORF">L3X38_038234</name>
</gene>
<evidence type="ECO:0000313" key="2">
    <source>
        <dbReference type="EMBL" id="KAI5318526.1"/>
    </source>
</evidence>
<dbReference type="PANTHER" id="PTHR31373">
    <property type="entry name" value="OS06G0652100 PROTEIN"/>
    <property type="match status" value="1"/>
</dbReference>
<organism evidence="3 4">
    <name type="scientific">Prunus dulcis</name>
    <name type="common">Almond</name>
    <name type="synonym">Amygdalus dulcis</name>
    <dbReference type="NCBI Taxonomy" id="3755"/>
    <lineage>
        <taxon>Eukaryota</taxon>
        <taxon>Viridiplantae</taxon>
        <taxon>Streptophyta</taxon>
        <taxon>Embryophyta</taxon>
        <taxon>Tracheophyta</taxon>
        <taxon>Spermatophyta</taxon>
        <taxon>Magnoliopsida</taxon>
        <taxon>eudicotyledons</taxon>
        <taxon>Gunneridae</taxon>
        <taxon>Pentapetalae</taxon>
        <taxon>rosids</taxon>
        <taxon>fabids</taxon>
        <taxon>Rosales</taxon>
        <taxon>Rosaceae</taxon>
        <taxon>Amygdaloideae</taxon>
        <taxon>Amygdaleae</taxon>
        <taxon>Prunus</taxon>
    </lineage>
</organism>
<accession>A0A5E4FXV4</accession>